<keyword evidence="1" id="KW-0812">Transmembrane</keyword>
<dbReference type="Proteomes" id="UP001329915">
    <property type="component" value="Chromosome"/>
</dbReference>
<accession>A0AAU0URX0</accession>
<sequence>MGAMAVSFSRYKNVFLLFTAAMLALSYYLVYHKSNGSRLNKVIFWFSATLVAAMLIYTNRFLLMPWLLL</sequence>
<feature type="transmembrane region" description="Helical" evidence="1">
    <location>
        <begin position="42"/>
        <end position="63"/>
    </location>
</feature>
<feature type="transmembrane region" description="Helical" evidence="1">
    <location>
        <begin position="14"/>
        <end position="30"/>
    </location>
</feature>
<dbReference type="KEGG" id="dbc:MFMK1_001794"/>
<keyword evidence="1" id="KW-0472">Membrane</keyword>
<dbReference type="EMBL" id="CP121694">
    <property type="protein sequence ID" value="WRO21973.1"/>
    <property type="molecule type" value="Genomic_DNA"/>
</dbReference>
<dbReference type="AlphaFoldDB" id="A0AAU0URX0"/>
<protein>
    <submittedName>
        <fullName evidence="2">Uncharacterized protein</fullName>
    </submittedName>
</protein>
<reference evidence="2 3" key="1">
    <citation type="submission" date="2023-04" db="EMBL/GenBank/DDBJ databases">
        <authorList>
            <person name="Hsu D."/>
        </authorList>
    </citation>
    <scope>NUCLEOTIDE SEQUENCE [LARGE SCALE GENOMIC DNA]</scope>
    <source>
        <strain evidence="2 3">MK1</strain>
    </source>
</reference>
<name>A0AAU0URX0_9FIRM</name>
<proteinExistence type="predicted"/>
<dbReference type="RefSeq" id="WP_366924794.1">
    <property type="nucleotide sequence ID" value="NZ_CP121694.1"/>
</dbReference>
<evidence type="ECO:0000313" key="3">
    <source>
        <dbReference type="Proteomes" id="UP001329915"/>
    </source>
</evidence>
<keyword evidence="3" id="KW-1185">Reference proteome</keyword>
<organism evidence="2 3">
    <name type="scientific">Metallumcola ferriviriculae</name>
    <dbReference type="NCBI Taxonomy" id="3039180"/>
    <lineage>
        <taxon>Bacteria</taxon>
        <taxon>Bacillati</taxon>
        <taxon>Bacillota</taxon>
        <taxon>Clostridia</taxon>
        <taxon>Neomoorellales</taxon>
        <taxon>Desulfitibacteraceae</taxon>
        <taxon>Metallumcola</taxon>
    </lineage>
</organism>
<evidence type="ECO:0000313" key="2">
    <source>
        <dbReference type="EMBL" id="WRO21973.1"/>
    </source>
</evidence>
<gene>
    <name evidence="2" type="ORF">MFMK1_001794</name>
</gene>
<keyword evidence="1" id="KW-1133">Transmembrane helix</keyword>
<evidence type="ECO:0000256" key="1">
    <source>
        <dbReference type="SAM" id="Phobius"/>
    </source>
</evidence>